<dbReference type="Gene3D" id="3.20.20.80">
    <property type="entry name" value="Glycosidases"/>
    <property type="match status" value="1"/>
</dbReference>
<protein>
    <submittedName>
        <fullName evidence="1">Glycoside hydrolase family 99-like domain-containing protein</fullName>
    </submittedName>
</protein>
<proteinExistence type="predicted"/>
<keyword evidence="1" id="KW-0378">Hydrolase</keyword>
<dbReference type="CDD" id="cd11579">
    <property type="entry name" value="Glyco_tran_WbsX"/>
    <property type="match status" value="1"/>
</dbReference>
<evidence type="ECO:0000313" key="1">
    <source>
        <dbReference type="EMBL" id="BFO76896.1"/>
    </source>
</evidence>
<organism evidence="1">
    <name type="scientific">Prevotella sp. GTC17259</name>
    <dbReference type="NCBI Taxonomy" id="3236795"/>
    <lineage>
        <taxon>Bacteria</taxon>
        <taxon>Pseudomonadati</taxon>
        <taxon>Bacteroidota</taxon>
        <taxon>Bacteroidia</taxon>
        <taxon>Bacteroidales</taxon>
        <taxon>Prevotellaceae</taxon>
        <taxon>Prevotella</taxon>
    </lineage>
</organism>
<dbReference type="PANTHER" id="PTHR41244:SF1">
    <property type="entry name" value="GLYCOSYLTRANSFERASE"/>
    <property type="match status" value="1"/>
</dbReference>
<dbReference type="GO" id="GO:0016787">
    <property type="term" value="F:hydrolase activity"/>
    <property type="evidence" value="ECO:0007669"/>
    <property type="project" value="UniProtKB-KW"/>
</dbReference>
<dbReference type="PANTHER" id="PTHR41244">
    <property type="entry name" value="RHAMNAN SYNTHESIS F"/>
    <property type="match status" value="1"/>
</dbReference>
<dbReference type="AlphaFoldDB" id="A0AB33JA10"/>
<dbReference type="Pfam" id="PF14307">
    <property type="entry name" value="Glyco_tran_WbsX"/>
    <property type="match status" value="1"/>
</dbReference>
<name>A0AB33JA10_9BACT</name>
<sequence>MSYKINDKARAIAFYLPQFHEIPENNEWWGKGFTEWTSVKNGKPLFKEHVQPKIPGELGYYNLLDPVVREKQAQLAREAGIEGFCYWHYWFGNGKRLLEKPFQEVLTSGKPDFPFCLCWANHTWARTTWVNIQGKPGKQILMEQTYPGDEDIKLHFMTCLPAFKDSRYIRVDEKPIFGIWAPFDIPNFRHFKEMWNKMAEENGLKGIHLIGLTDGWISRNQKALDLGFDAICPTYFWNAELRTNRIKTLLFSQLHKKFNIGLMKYKYKDIIKNWFTTEDRREEVYPCIIPNYDRSPRGGRKSVMYYGATPELFKQHVEEAIDIISAKHPQHRVMFIRSWNEWGEGNYLEPDQEFGRGFLDVLQDSLK</sequence>
<reference evidence="1" key="1">
    <citation type="submission" date="2024-07" db="EMBL/GenBank/DDBJ databases">
        <title>Complete genome sequence of Prevotella sp. YM-2024 GTC17259.</title>
        <authorList>
            <person name="Hayashi M."/>
            <person name="Muto Y."/>
            <person name="Tanaka K."/>
            <person name="Niwa H."/>
        </authorList>
    </citation>
    <scope>NUCLEOTIDE SEQUENCE</scope>
    <source>
        <strain evidence="1">GTC17259</strain>
    </source>
</reference>
<gene>
    <name evidence="1" type="ORF">GTC17259_19460</name>
</gene>
<dbReference type="EMBL" id="AP035787">
    <property type="protein sequence ID" value="BFO76896.1"/>
    <property type="molecule type" value="Genomic_DNA"/>
</dbReference>
<accession>A0AB33JA10</accession>
<dbReference type="InterPro" id="IPR032719">
    <property type="entry name" value="WbsX"/>
</dbReference>